<dbReference type="GO" id="GO:0003755">
    <property type="term" value="F:peptidyl-prolyl cis-trans isomerase activity"/>
    <property type="evidence" value="ECO:0007669"/>
    <property type="project" value="UniProtKB-KW"/>
</dbReference>
<keyword evidence="4" id="KW-0697">Rotamase</keyword>
<dbReference type="PANTHER" id="PTHR47245">
    <property type="entry name" value="PEPTIDYLPROLYL ISOMERASE"/>
    <property type="match status" value="1"/>
</dbReference>
<comment type="catalytic activity">
    <reaction evidence="1">
        <text>[protein]-peptidylproline (omega=180) = [protein]-peptidylproline (omega=0)</text>
        <dbReference type="Rhea" id="RHEA:16237"/>
        <dbReference type="Rhea" id="RHEA-COMP:10747"/>
        <dbReference type="Rhea" id="RHEA-COMP:10748"/>
        <dbReference type="ChEBI" id="CHEBI:83833"/>
        <dbReference type="ChEBI" id="CHEBI:83834"/>
        <dbReference type="EC" id="5.2.1.8"/>
    </reaction>
</comment>
<organism evidence="7">
    <name type="scientific">sediment metagenome</name>
    <dbReference type="NCBI Taxonomy" id="749907"/>
    <lineage>
        <taxon>unclassified sequences</taxon>
        <taxon>metagenomes</taxon>
        <taxon>ecological metagenomes</taxon>
    </lineage>
</organism>
<dbReference type="SUPFAM" id="SSF54534">
    <property type="entry name" value="FKBP-like"/>
    <property type="match status" value="1"/>
</dbReference>
<dbReference type="EMBL" id="ADZX01000121">
    <property type="protein sequence ID" value="EFK97568.1"/>
    <property type="molecule type" value="Genomic_DNA"/>
</dbReference>
<dbReference type="Gene3D" id="3.10.50.40">
    <property type="match status" value="1"/>
</dbReference>
<evidence type="ECO:0000256" key="2">
    <source>
        <dbReference type="ARBA" id="ARBA00013194"/>
    </source>
</evidence>
<dbReference type="SUPFAM" id="SSF109998">
    <property type="entry name" value="Triger factor/SurA peptide-binding domain-like"/>
    <property type="match status" value="1"/>
</dbReference>
<feature type="domain" description="PpiC" evidence="6">
    <location>
        <begin position="147"/>
        <end position="235"/>
    </location>
</feature>
<dbReference type="PROSITE" id="PS51257">
    <property type="entry name" value="PROKAR_LIPOPROTEIN"/>
    <property type="match status" value="1"/>
</dbReference>
<comment type="caution">
    <text evidence="7">The sequence shown here is derived from an EMBL/GenBank/DDBJ whole genome shotgun (WGS) entry which is preliminary data.</text>
</comment>
<dbReference type="PANTHER" id="PTHR47245:SF1">
    <property type="entry name" value="FOLDASE PROTEIN PRSA"/>
    <property type="match status" value="1"/>
</dbReference>
<evidence type="ECO:0000259" key="6">
    <source>
        <dbReference type="PROSITE" id="PS50198"/>
    </source>
</evidence>
<dbReference type="PROSITE" id="PS50198">
    <property type="entry name" value="PPIC_PPIASE_2"/>
    <property type="match status" value="1"/>
</dbReference>
<reference evidence="7" key="2">
    <citation type="journal article" date="2011" name="Microb. Ecol.">
        <title>Taxonomic and Functional Metagenomic Profiling of the Microbial Community in the Anoxic Sediment of a Sub-saline Shallow Lake (Laguna de Carrizo, Central Spain).</title>
        <authorList>
            <person name="Ferrer M."/>
            <person name="Guazzaroni M.E."/>
            <person name="Richter M."/>
            <person name="Garcia-Salamanca A."/>
            <person name="Yarza P."/>
            <person name="Suarez-Suarez A."/>
            <person name="Solano J."/>
            <person name="Alcaide M."/>
            <person name="van Dillewijn P."/>
            <person name="Molina-Henares M.A."/>
            <person name="Lopez-Cortes N."/>
            <person name="Al-Ramahi Y."/>
            <person name="Guerrero C."/>
            <person name="Acosta A."/>
            <person name="de Eugenio L.I."/>
            <person name="Martinez V."/>
            <person name="Marques S."/>
            <person name="Rojo F."/>
            <person name="Santero E."/>
            <person name="Genilloud O."/>
            <person name="Perez-Perez J."/>
            <person name="Rossello-Mora R."/>
            <person name="Ramos J.L."/>
        </authorList>
    </citation>
    <scope>NUCLEOTIDE SEQUENCE</scope>
</reference>
<dbReference type="AlphaFoldDB" id="D9PFT2"/>
<evidence type="ECO:0000256" key="3">
    <source>
        <dbReference type="ARBA" id="ARBA00022729"/>
    </source>
</evidence>
<dbReference type="Gene3D" id="1.10.8.1040">
    <property type="match status" value="1"/>
</dbReference>
<name>D9PFT2_9ZZZZ</name>
<evidence type="ECO:0000313" key="7">
    <source>
        <dbReference type="EMBL" id="EFK97568.1"/>
    </source>
</evidence>
<reference evidence="7" key="1">
    <citation type="submission" date="2010-07" db="EMBL/GenBank/DDBJ databases">
        <authorList>
            <consortium name="CONSOLIDER consortium CSD2007-00005"/>
            <person name="Guazzaroni M.-E."/>
            <person name="Richter M."/>
            <person name="Garcia-Salamanca A."/>
            <person name="Yarza P."/>
            <person name="Ferrer M."/>
        </authorList>
    </citation>
    <scope>NUCLEOTIDE SEQUENCE</scope>
</reference>
<evidence type="ECO:0000256" key="5">
    <source>
        <dbReference type="ARBA" id="ARBA00023235"/>
    </source>
</evidence>
<dbReference type="InterPro" id="IPR050245">
    <property type="entry name" value="PrsA_foldase"/>
</dbReference>
<accession>D9PFT2</accession>
<evidence type="ECO:0000256" key="1">
    <source>
        <dbReference type="ARBA" id="ARBA00000971"/>
    </source>
</evidence>
<evidence type="ECO:0000256" key="4">
    <source>
        <dbReference type="ARBA" id="ARBA00023110"/>
    </source>
</evidence>
<dbReference type="EC" id="5.2.1.8" evidence="2"/>
<gene>
    <name evidence="7" type="primary">prsA</name>
    <name evidence="7" type="ORF">LDC_0375</name>
</gene>
<dbReference type="InterPro" id="IPR046357">
    <property type="entry name" value="PPIase_dom_sf"/>
</dbReference>
<proteinExistence type="predicted"/>
<dbReference type="InterPro" id="IPR000297">
    <property type="entry name" value="PPIase_PpiC"/>
</dbReference>
<protein>
    <recommendedName>
        <fullName evidence="2">peptidylprolyl isomerase</fullName>
        <ecNumber evidence="2">5.2.1.8</ecNumber>
    </recommendedName>
</protein>
<dbReference type="InterPro" id="IPR027304">
    <property type="entry name" value="Trigger_fact/SurA_dom_sf"/>
</dbReference>
<sequence>MRFEEKRPMRRLLIFGMILAVAASACGEGPGKGKQGKILAIVDGEAITEEMLHREAEGLPPYVRPILDTSAGRARFLESVITRDLLLREALRRGIDRRPEVAIQLSMKRKSILLEALLADVASKSPSLTDESLRAVYNASPEQFRTGPRVKVSHMLFRDRARAEEMLRRIGEGEPFEALMKETGAYEGEVAADLGDIGRGNFVREFEAAAFGAKAGQVVGPVKTTYGFHLIKVYSKRPGGIRSFEEVKPQLLEEQRETAQREAFETLVAGLRKASTVHVLVEPGGGGKDAPAAPGK</sequence>
<keyword evidence="5 7" id="KW-0413">Isomerase</keyword>
<keyword evidence="3" id="KW-0732">Signal</keyword>
<dbReference type="Pfam" id="PF13145">
    <property type="entry name" value="Rotamase_2"/>
    <property type="match status" value="1"/>
</dbReference>